<feature type="transmembrane region" description="Helical" evidence="2">
    <location>
        <begin position="14"/>
        <end position="33"/>
    </location>
</feature>
<sequence length="228" mass="25365">MKRTITALPIEPPFVLRIVRAVLFVWGIGSLVWTVNLLLAGSVIIDVTVVNLFAGTLLLRGSRSWRLLVLAELWYLFVGCGIVLRSIAQSPGPVGFYLFGTGPWLVGSIRPASAVLCVVIIGVWLHVVLCLPKVRAYFRARPWSVIDPSMLRVVERLEGLQQQKAEYDVVAAQLGKLDKAISGLEELRENLDGLDLERTLSEARNEINDLLLRATRIRKCHFDKGEAP</sequence>
<keyword evidence="2" id="KW-0812">Transmembrane</keyword>
<keyword evidence="1" id="KW-0175">Coiled coil</keyword>
<proteinExistence type="predicted"/>
<protein>
    <submittedName>
        <fullName evidence="3">Uncharacterized protein</fullName>
    </submittedName>
</protein>
<evidence type="ECO:0000256" key="2">
    <source>
        <dbReference type="SAM" id="Phobius"/>
    </source>
</evidence>
<feature type="transmembrane region" description="Helical" evidence="2">
    <location>
        <begin position="39"/>
        <end position="60"/>
    </location>
</feature>
<name>A0A0F9UZ36_9ZZZZ</name>
<dbReference type="EMBL" id="LAZR01000092">
    <property type="protein sequence ID" value="KKN92767.1"/>
    <property type="molecule type" value="Genomic_DNA"/>
</dbReference>
<feature type="transmembrane region" description="Helical" evidence="2">
    <location>
        <begin position="108"/>
        <end position="131"/>
    </location>
</feature>
<dbReference type="AlphaFoldDB" id="A0A0F9UZ36"/>
<accession>A0A0F9UZ36</accession>
<reference evidence="3" key="1">
    <citation type="journal article" date="2015" name="Nature">
        <title>Complex archaea that bridge the gap between prokaryotes and eukaryotes.</title>
        <authorList>
            <person name="Spang A."/>
            <person name="Saw J.H."/>
            <person name="Jorgensen S.L."/>
            <person name="Zaremba-Niedzwiedzka K."/>
            <person name="Martijn J."/>
            <person name="Lind A.E."/>
            <person name="van Eijk R."/>
            <person name="Schleper C."/>
            <person name="Guy L."/>
            <person name="Ettema T.J."/>
        </authorList>
    </citation>
    <scope>NUCLEOTIDE SEQUENCE</scope>
</reference>
<comment type="caution">
    <text evidence="3">The sequence shown here is derived from an EMBL/GenBank/DDBJ whole genome shotgun (WGS) entry which is preliminary data.</text>
</comment>
<evidence type="ECO:0000256" key="1">
    <source>
        <dbReference type="SAM" id="Coils"/>
    </source>
</evidence>
<feature type="coiled-coil region" evidence="1">
    <location>
        <begin position="177"/>
        <end position="213"/>
    </location>
</feature>
<gene>
    <name evidence="3" type="ORF">LCGC14_0205100</name>
</gene>
<evidence type="ECO:0000313" key="3">
    <source>
        <dbReference type="EMBL" id="KKN92767.1"/>
    </source>
</evidence>
<keyword evidence="2" id="KW-0472">Membrane</keyword>
<organism evidence="3">
    <name type="scientific">marine sediment metagenome</name>
    <dbReference type="NCBI Taxonomy" id="412755"/>
    <lineage>
        <taxon>unclassified sequences</taxon>
        <taxon>metagenomes</taxon>
        <taxon>ecological metagenomes</taxon>
    </lineage>
</organism>
<feature type="transmembrane region" description="Helical" evidence="2">
    <location>
        <begin position="67"/>
        <end position="88"/>
    </location>
</feature>
<keyword evidence="2" id="KW-1133">Transmembrane helix</keyword>